<dbReference type="AlphaFoldDB" id="A0A3A1YWR7"/>
<dbReference type="Proteomes" id="UP000266206">
    <property type="component" value="Unassembled WGS sequence"/>
</dbReference>
<evidence type="ECO:0000313" key="1">
    <source>
        <dbReference type="EMBL" id="RIY41995.1"/>
    </source>
</evidence>
<accession>A0A3A1YWR7</accession>
<reference evidence="1 2" key="1">
    <citation type="submission" date="2017-08" db="EMBL/GenBank/DDBJ databases">
        <title>Pusillimonas indicus sp. nov., a member of the family Alcaligenaceae isolated from surface seawater.</title>
        <authorList>
            <person name="Li J."/>
        </authorList>
    </citation>
    <scope>NUCLEOTIDE SEQUENCE [LARGE SCALE GENOMIC DNA]</scope>
    <source>
        <strain evidence="1 2">L52-1-41</strain>
    </source>
</reference>
<protein>
    <submittedName>
        <fullName evidence="1">Uncharacterized protein</fullName>
    </submittedName>
</protein>
<evidence type="ECO:0000313" key="2">
    <source>
        <dbReference type="Proteomes" id="UP000266206"/>
    </source>
</evidence>
<gene>
    <name evidence="1" type="ORF">CJP73_00675</name>
</gene>
<proteinExistence type="predicted"/>
<organism evidence="1 2">
    <name type="scientific">Neopusillimonas maritima</name>
    <dbReference type="NCBI Taxonomy" id="2026239"/>
    <lineage>
        <taxon>Bacteria</taxon>
        <taxon>Pseudomonadati</taxon>
        <taxon>Pseudomonadota</taxon>
        <taxon>Betaproteobacteria</taxon>
        <taxon>Burkholderiales</taxon>
        <taxon>Alcaligenaceae</taxon>
        <taxon>Neopusillimonas</taxon>
    </lineage>
</organism>
<dbReference type="EMBL" id="NQYH01000001">
    <property type="protein sequence ID" value="RIY41995.1"/>
    <property type="molecule type" value="Genomic_DNA"/>
</dbReference>
<name>A0A3A1YWR7_9BURK</name>
<sequence>MTQDIKLPPAWGSAINDTGNDHVDLYSKDQVIQIIEADRQKLENAMVDIVPPATQRERWMYQQGRLAERDPRTPGSLAHETQQCGEPIDGYTLAMKVREDLDRQACPDFYMTTAVESIVRHLASPQPQQQASEPTVPPVWVTDQYGGMFDDLTAGQGYRLGWNDCRAAMLKKTPQPNIVGFDLASGPDEAVYWDGTSPPTK</sequence>
<comment type="caution">
    <text evidence="1">The sequence shown here is derived from an EMBL/GenBank/DDBJ whole genome shotgun (WGS) entry which is preliminary data.</text>
</comment>
<dbReference type="RefSeq" id="WP_158607227.1">
    <property type="nucleotide sequence ID" value="NZ_NQYH01000001.1"/>
</dbReference>